<evidence type="ECO:0000259" key="8">
    <source>
        <dbReference type="PROSITE" id="PS51873"/>
    </source>
</evidence>
<evidence type="ECO:0000313" key="9">
    <source>
        <dbReference type="EMBL" id="KJK63900.1"/>
    </source>
</evidence>
<organism evidence="9 10">
    <name type="scientific">Aspergillus parasiticus (strain ATCC 56775 / NRRL 5862 / SRRC 143 / SU-1)</name>
    <dbReference type="NCBI Taxonomy" id="1403190"/>
    <lineage>
        <taxon>Eukaryota</taxon>
        <taxon>Fungi</taxon>
        <taxon>Dikarya</taxon>
        <taxon>Ascomycota</taxon>
        <taxon>Pezizomycotina</taxon>
        <taxon>Eurotiomycetes</taxon>
        <taxon>Eurotiomycetidae</taxon>
        <taxon>Eurotiales</taxon>
        <taxon>Aspergillaceae</taxon>
        <taxon>Aspergillus</taxon>
        <taxon>Aspergillus subgen. Circumdati</taxon>
    </lineage>
</organism>
<dbReference type="SUPFAM" id="SSF57850">
    <property type="entry name" value="RING/U-box"/>
    <property type="match status" value="1"/>
</dbReference>
<evidence type="ECO:0000256" key="4">
    <source>
        <dbReference type="ARBA" id="ARBA00022771"/>
    </source>
</evidence>
<dbReference type="Pfam" id="PF01485">
    <property type="entry name" value="IBR"/>
    <property type="match status" value="2"/>
</dbReference>
<proteinExistence type="predicted"/>
<dbReference type="GO" id="GO:0008270">
    <property type="term" value="F:zinc ion binding"/>
    <property type="evidence" value="ECO:0007669"/>
    <property type="project" value="UniProtKB-KW"/>
</dbReference>
<keyword evidence="3" id="KW-0677">Repeat</keyword>
<keyword evidence="5" id="KW-0833">Ubl conjugation pathway</keyword>
<keyword evidence="6" id="KW-0862">Zinc</keyword>
<keyword evidence="2" id="KW-0479">Metal-binding</keyword>
<keyword evidence="1" id="KW-0808">Transferase</keyword>
<dbReference type="Proteomes" id="UP000033540">
    <property type="component" value="Unassembled WGS sequence"/>
</dbReference>
<accession>A0A0F0I842</accession>
<comment type="caution">
    <text evidence="9">The sequence shown here is derived from an EMBL/GenBank/DDBJ whole genome shotgun (WGS) entry which is preliminary data.</text>
</comment>
<dbReference type="Pfam" id="PF00190">
    <property type="entry name" value="Cupin_1"/>
    <property type="match status" value="1"/>
</dbReference>
<reference evidence="9 10" key="1">
    <citation type="submission" date="2015-02" db="EMBL/GenBank/DDBJ databases">
        <title>Draft genome sequence of Aspergillus parasiticus SU-1.</title>
        <authorList>
            <person name="Yu J."/>
            <person name="Fedorova N."/>
            <person name="Yin Y."/>
            <person name="Losada L."/>
            <person name="Zafar N."/>
            <person name="Taujale R."/>
            <person name="Ehrlich K.C."/>
            <person name="Bhatnagar D."/>
            <person name="Cleveland T.E."/>
            <person name="Bennett J.W."/>
            <person name="Nierman W.C."/>
        </authorList>
    </citation>
    <scope>NUCLEOTIDE SEQUENCE [LARGE SCALE GENOMIC DNA]</scope>
    <source>
        <strain evidence="10">ATCC 56775 / NRRL 5862 / SRRC 143 / SU-1</strain>
    </source>
</reference>
<evidence type="ECO:0000313" key="10">
    <source>
        <dbReference type="Proteomes" id="UP000033540"/>
    </source>
</evidence>
<dbReference type="STRING" id="1403190.A0A0F0I842"/>
<dbReference type="CDD" id="cd22584">
    <property type="entry name" value="Rcat_RBR_unk"/>
    <property type="match status" value="1"/>
</dbReference>
<dbReference type="CDD" id="cd20335">
    <property type="entry name" value="BRcat_RBR"/>
    <property type="match status" value="1"/>
</dbReference>
<name>A0A0F0I842_ASPPU</name>
<dbReference type="InterPro" id="IPR002867">
    <property type="entry name" value="IBR_dom"/>
</dbReference>
<evidence type="ECO:0000256" key="1">
    <source>
        <dbReference type="ARBA" id="ARBA00022679"/>
    </source>
</evidence>
<dbReference type="InterPro" id="IPR047121">
    <property type="entry name" value="YjiB-like"/>
</dbReference>
<sequence>MVEVRQYHLSPTDLIPNSPRPLLHYTNVLARPNNSHCDPVDVWDMFTKNEWDVQWIFRYSPTQVSHYHSQAHECMAVLSGTASIRFGVADTSPDMEENTHGSAWEDGGVLLKAEAGDVFIIPAGVAHKTHNTKPEAEFALLSPGNGHGIKAEDKKALSEIKLDGFIMMGAYSGGDWDFVATGGDFEKVWSVPKPKYDPVFGASERGLYEINNDDEVVALLQQLEEIDLFGGKQKGKGRADKPSDIDLAMTSFRDEVQAHIGFLNYLRFAHSIGHAVYMDGPAIAGAMQGELQAQRDRHVAMTISANDPELQNPPRGRASSQSCHLHIPKGLLDGNGDINRNSDEGRGGPSKTYAERQKDAMERLSRPKLQCCTCCDSFPSSEMLRLECGDLYCTDCLKSLFMRATKDEQLFPPRCCRQHIPLSLITKQMSTEEKDALQRAAIEFSTANRTYCSNTVCGRFITPNNIFSDQAKCGYCGFSTCAMCKNPFHSDDCPEDSDLQEMLKLSTSQGWQRCFSCKAMVELTTGCYHMTCTCKAEFCYLCGKKWKSCRCEMWTERRLVARAEEIADRELDHPLPPQERQHRIAQLRDDLLETHECEHSQRFDRISGDTRSRFGCEIV</sequence>
<dbReference type="PANTHER" id="PTHR36448:SF3">
    <property type="entry name" value="CUPIN TYPE-2 DOMAIN-CONTAINING PROTEIN"/>
    <property type="match status" value="1"/>
</dbReference>
<gene>
    <name evidence="9" type="ORF">P875_00064617</name>
</gene>
<keyword evidence="4" id="KW-0863">Zinc-finger</keyword>
<dbReference type="InterPro" id="IPR006045">
    <property type="entry name" value="Cupin_1"/>
</dbReference>
<dbReference type="OrthoDB" id="10009520at2759"/>
<dbReference type="SUPFAM" id="SSF51182">
    <property type="entry name" value="RmlC-like cupins"/>
    <property type="match status" value="1"/>
</dbReference>
<feature type="region of interest" description="Disordered" evidence="7">
    <location>
        <begin position="329"/>
        <end position="355"/>
    </location>
</feature>
<dbReference type="EMBL" id="JZEE01000537">
    <property type="protein sequence ID" value="KJK63900.1"/>
    <property type="molecule type" value="Genomic_DNA"/>
</dbReference>
<dbReference type="InterPro" id="IPR011051">
    <property type="entry name" value="RmlC_Cupin_sf"/>
</dbReference>
<dbReference type="SMART" id="SM00647">
    <property type="entry name" value="IBR"/>
    <property type="match status" value="1"/>
</dbReference>
<dbReference type="Gene3D" id="1.20.120.1750">
    <property type="match status" value="1"/>
</dbReference>
<feature type="domain" description="RING-type" evidence="8">
    <location>
        <begin position="367"/>
        <end position="560"/>
    </location>
</feature>
<dbReference type="Gene3D" id="2.60.120.10">
    <property type="entry name" value="Jelly Rolls"/>
    <property type="match status" value="1"/>
</dbReference>
<dbReference type="PANTHER" id="PTHR36448">
    <property type="entry name" value="BLR7373 PROTEIN"/>
    <property type="match status" value="1"/>
</dbReference>
<protein>
    <submittedName>
        <fullName evidence="9">IBR domain protein</fullName>
    </submittedName>
</protein>
<dbReference type="InterPro" id="IPR014710">
    <property type="entry name" value="RmlC-like_jellyroll"/>
</dbReference>
<dbReference type="GO" id="GO:0016740">
    <property type="term" value="F:transferase activity"/>
    <property type="evidence" value="ECO:0007669"/>
    <property type="project" value="UniProtKB-KW"/>
</dbReference>
<evidence type="ECO:0000256" key="5">
    <source>
        <dbReference type="ARBA" id="ARBA00022786"/>
    </source>
</evidence>
<dbReference type="CDD" id="cd02219">
    <property type="entry name" value="cupin_YjlB-like"/>
    <property type="match status" value="1"/>
</dbReference>
<evidence type="ECO:0000256" key="3">
    <source>
        <dbReference type="ARBA" id="ARBA00022737"/>
    </source>
</evidence>
<evidence type="ECO:0000256" key="6">
    <source>
        <dbReference type="ARBA" id="ARBA00022833"/>
    </source>
</evidence>
<dbReference type="PROSITE" id="PS51873">
    <property type="entry name" value="TRIAD"/>
    <property type="match status" value="1"/>
</dbReference>
<evidence type="ECO:0000256" key="7">
    <source>
        <dbReference type="SAM" id="MobiDB-lite"/>
    </source>
</evidence>
<dbReference type="InterPro" id="IPR044066">
    <property type="entry name" value="TRIAD_supradom"/>
</dbReference>
<dbReference type="AlphaFoldDB" id="A0A0F0I842"/>
<evidence type="ECO:0000256" key="2">
    <source>
        <dbReference type="ARBA" id="ARBA00022723"/>
    </source>
</evidence>